<dbReference type="Gene3D" id="2.40.50.140">
    <property type="entry name" value="Nucleic acid-binding proteins"/>
    <property type="match status" value="1"/>
</dbReference>
<dbReference type="GO" id="GO:0000175">
    <property type="term" value="F:3'-5'-RNA exonuclease activity"/>
    <property type="evidence" value="ECO:0007669"/>
    <property type="project" value="UniProtKB-ARBA"/>
</dbReference>
<dbReference type="PANTHER" id="PTHR23355">
    <property type="entry name" value="RIBONUCLEASE"/>
    <property type="match status" value="1"/>
</dbReference>
<dbReference type="InterPro" id="IPR033770">
    <property type="entry name" value="RRP44_S1"/>
</dbReference>
<dbReference type="Pfam" id="PF17849">
    <property type="entry name" value="OB_Dis3"/>
    <property type="match status" value="1"/>
</dbReference>
<dbReference type="GO" id="GO:0071031">
    <property type="term" value="P:nuclear mRNA surveillance of mRNA 3'-end processing"/>
    <property type="evidence" value="ECO:0007669"/>
    <property type="project" value="TreeGrafter"/>
</dbReference>
<dbReference type="EMBL" id="CAKOGP040002313">
    <property type="protein sequence ID" value="CAJ1966897.1"/>
    <property type="molecule type" value="Genomic_DNA"/>
</dbReference>
<evidence type="ECO:0000256" key="10">
    <source>
        <dbReference type="ARBA" id="ARBA00077930"/>
    </source>
</evidence>
<evidence type="ECO:0000313" key="15">
    <source>
        <dbReference type="Proteomes" id="UP001295423"/>
    </source>
</evidence>
<keyword evidence="4" id="KW-0540">Nuclease</keyword>
<dbReference type="PANTHER" id="PTHR23355:SF35">
    <property type="entry name" value="EXOSOME COMPLEX EXONUCLEASE RRP44"/>
    <property type="match status" value="1"/>
</dbReference>
<evidence type="ECO:0000256" key="3">
    <source>
        <dbReference type="ARBA" id="ARBA00022552"/>
    </source>
</evidence>
<gene>
    <name evidence="14" type="ORF">CYCCA115_LOCUS22483</name>
</gene>
<dbReference type="PROSITE" id="PS01175">
    <property type="entry name" value="RIBONUCLEASE_II"/>
    <property type="match status" value="1"/>
</dbReference>
<dbReference type="GO" id="GO:0003723">
    <property type="term" value="F:RNA binding"/>
    <property type="evidence" value="ECO:0007669"/>
    <property type="project" value="UniProtKB-KW"/>
</dbReference>
<dbReference type="Pfam" id="PF00773">
    <property type="entry name" value="RNB"/>
    <property type="match status" value="1"/>
</dbReference>
<dbReference type="Gene3D" id="3.40.50.1010">
    <property type="entry name" value="5'-nuclease"/>
    <property type="match status" value="1"/>
</dbReference>
<dbReference type="SMART" id="SM00955">
    <property type="entry name" value="RNB"/>
    <property type="match status" value="1"/>
</dbReference>
<evidence type="ECO:0000256" key="8">
    <source>
        <dbReference type="ARBA" id="ARBA00022884"/>
    </source>
</evidence>
<dbReference type="GO" id="GO:0000177">
    <property type="term" value="C:cytoplasmic exosome (RNase complex)"/>
    <property type="evidence" value="ECO:0007669"/>
    <property type="project" value="TreeGrafter"/>
</dbReference>
<evidence type="ECO:0000256" key="1">
    <source>
        <dbReference type="ARBA" id="ARBA00004123"/>
    </source>
</evidence>
<keyword evidence="8" id="KW-0694">RNA-binding</keyword>
<evidence type="ECO:0000256" key="6">
    <source>
        <dbReference type="ARBA" id="ARBA00022835"/>
    </source>
</evidence>
<dbReference type="GO" id="GO:0016075">
    <property type="term" value="P:rRNA catabolic process"/>
    <property type="evidence" value="ECO:0007669"/>
    <property type="project" value="TreeGrafter"/>
</dbReference>
<dbReference type="AlphaFoldDB" id="A0AAD2JNJ4"/>
<comment type="caution">
    <text evidence="14">The sequence shown here is derived from an EMBL/GenBank/DDBJ whole genome shotgun (WGS) entry which is preliminary data.</text>
</comment>
<dbReference type="SUPFAM" id="SSF50249">
    <property type="entry name" value="Nucleic acid-binding proteins"/>
    <property type="match status" value="3"/>
</dbReference>
<dbReference type="Gene3D" id="2.40.50.690">
    <property type="match status" value="1"/>
</dbReference>
<evidence type="ECO:0000256" key="5">
    <source>
        <dbReference type="ARBA" id="ARBA00022801"/>
    </source>
</evidence>
<feature type="compositionally biased region" description="Basic residues" evidence="12">
    <location>
        <begin position="1034"/>
        <end position="1043"/>
    </location>
</feature>
<dbReference type="GO" id="GO:0006364">
    <property type="term" value="P:rRNA processing"/>
    <property type="evidence" value="ECO:0007669"/>
    <property type="project" value="UniProtKB-KW"/>
</dbReference>
<organism evidence="14 15">
    <name type="scientific">Cylindrotheca closterium</name>
    <dbReference type="NCBI Taxonomy" id="2856"/>
    <lineage>
        <taxon>Eukaryota</taxon>
        <taxon>Sar</taxon>
        <taxon>Stramenopiles</taxon>
        <taxon>Ochrophyta</taxon>
        <taxon>Bacillariophyta</taxon>
        <taxon>Bacillariophyceae</taxon>
        <taxon>Bacillariophycidae</taxon>
        <taxon>Bacillariales</taxon>
        <taxon>Bacillariaceae</taxon>
        <taxon>Cylindrotheca</taxon>
    </lineage>
</organism>
<proteinExistence type="inferred from homology"/>
<dbReference type="Pfam" id="PF17215">
    <property type="entry name" value="Rrp44_S1"/>
    <property type="match status" value="1"/>
</dbReference>
<dbReference type="InterPro" id="IPR002716">
    <property type="entry name" value="PIN_dom"/>
</dbReference>
<dbReference type="Proteomes" id="UP001295423">
    <property type="component" value="Unassembled WGS sequence"/>
</dbReference>
<keyword evidence="15" id="KW-1185">Reference proteome</keyword>
<evidence type="ECO:0000256" key="12">
    <source>
        <dbReference type="SAM" id="MobiDB-lite"/>
    </source>
</evidence>
<feature type="domain" description="RNB" evidence="13">
    <location>
        <begin position="537"/>
        <end position="872"/>
    </location>
</feature>
<protein>
    <recommendedName>
        <fullName evidence="10">Ribosomal RNA-processing protein 44</fullName>
    </recommendedName>
</protein>
<dbReference type="InterPro" id="IPR012340">
    <property type="entry name" value="NA-bd_OB-fold"/>
</dbReference>
<evidence type="ECO:0000256" key="7">
    <source>
        <dbReference type="ARBA" id="ARBA00022839"/>
    </source>
</evidence>
<feature type="region of interest" description="Disordered" evidence="12">
    <location>
        <begin position="340"/>
        <end position="372"/>
    </location>
</feature>
<evidence type="ECO:0000259" key="13">
    <source>
        <dbReference type="SMART" id="SM00955"/>
    </source>
</evidence>
<dbReference type="GO" id="GO:0000176">
    <property type="term" value="C:nuclear exosome (RNase complex)"/>
    <property type="evidence" value="ECO:0007669"/>
    <property type="project" value="TreeGrafter"/>
</dbReference>
<dbReference type="FunFam" id="2.40.50.700:FF:000001">
    <property type="entry name" value="Exosome complex exonuclease exoribonuclease (Rrp44)"/>
    <property type="match status" value="1"/>
</dbReference>
<feature type="compositionally biased region" description="Polar residues" evidence="12">
    <location>
        <begin position="358"/>
        <end position="372"/>
    </location>
</feature>
<comment type="similarity">
    <text evidence="2 11">Belongs to the RNR ribonuclease family.</text>
</comment>
<keyword evidence="7" id="KW-0269">Exonuclease</keyword>
<keyword evidence="5" id="KW-0378">Hydrolase</keyword>
<dbReference type="InterPro" id="IPR041505">
    <property type="entry name" value="Dis3_CSD2"/>
</dbReference>
<keyword evidence="6" id="KW-0271">Exosome</keyword>
<feature type="region of interest" description="Disordered" evidence="12">
    <location>
        <begin position="1019"/>
        <end position="1043"/>
    </location>
</feature>
<dbReference type="InterPro" id="IPR050180">
    <property type="entry name" value="RNR_Ribonuclease"/>
</dbReference>
<evidence type="ECO:0000256" key="4">
    <source>
        <dbReference type="ARBA" id="ARBA00022722"/>
    </source>
</evidence>
<keyword evidence="3" id="KW-0698">rRNA processing</keyword>
<evidence type="ECO:0000256" key="11">
    <source>
        <dbReference type="RuleBase" id="RU003901"/>
    </source>
</evidence>
<dbReference type="Gene3D" id="2.40.50.700">
    <property type="match status" value="1"/>
</dbReference>
<keyword evidence="9" id="KW-0539">Nucleus</keyword>
<dbReference type="InterPro" id="IPR022966">
    <property type="entry name" value="RNase_II/R_CS"/>
</dbReference>
<accession>A0AAD2JNJ4</accession>
<evidence type="ECO:0000256" key="2">
    <source>
        <dbReference type="ARBA" id="ARBA00005785"/>
    </source>
</evidence>
<dbReference type="Pfam" id="PF13638">
    <property type="entry name" value="PIN_4"/>
    <property type="match status" value="1"/>
</dbReference>
<dbReference type="InterPro" id="IPR001900">
    <property type="entry name" value="RNase_II/R"/>
</dbReference>
<sequence>MEDEENSGDHNVGEIMTAPSLYLRPSFFRQTRKKGKIIKTVSERYLRDDLGLGSYFVDEGTKNLRVKEAAMGKPKVISDVSHLLTLLKPCKPKSVVICDTNVLLHNLDVLEQSQSIMPNLVFPQTALIECRKNRMVAYDRAVELLKEVGDKKERCCVFFPDMHHSQTAHVEKEDCDTINDENDARIRNVAALYAQNLQETDYRVVLLTDDAASRKLAQGERYEAKSLKSWVKELEKSNPTVSLSDLVAQYGAPDSRMDEESNQQYFPAHLGQSDLSLGIKTARFYRGVLRSRDLDSAWVTIRKGEDRVAVTIQGSVDRNRAVDGDVVAIGLHPLDKWIKASDAASKPPKEKNPKAQIASETAEPSQSEISNVSDTVMIDDIAESMRPTGKIVGILRRNFTNISGSIFEKPAPGAEKSTSPGLEERGAIASKHEREHADGTVTCVFFPVDKKIPPILVRTTQRDRFLRQRIIVSMDSWPANSPYPLGHYVKLLGPAGSKDVETEVLLQEHRIAHEPFSAAVLACLPPSDYKIEYGPDRMDLRKLPVLSIDPPGCKDIDDALHCITLPNGNFQVGVHIADVTHYVKAGSAIDLEAANRSTSTYLVNKRLDMLPALLTTDLCSLKGNVDRYAFSVLWEVTQDAEIINVDFKKSIIHSIAALTYQEAQTYIDQPNNKKEDDPRVSAVKGLASLARLFRKKRLDAGALTLASPEVKFVLDSESLNPTDVQAYALLEANALVEEFMLLANVTVSKKILRHYPTLSVLRRHPSPNRSMFESLISKAKCRGFEIDIEDSKRLADSLDAATIESEPYFNKLLRILSTRCMSPAQYFCSGEYRPTEWSHYGLAAPVYTHFTSPIRRYADVCVHRLLAAAINVAPLPVHLSSKSYLHDLSANMNRRHRSAQLAGRASVQLHTLIFFAGKNTSEEDAYVLDVETAEQSTPSFTVIVPRFGIEGRVSLPVDVDDPKLVRVPEEHKMIYDGKTSIQVFDKVRVSIRVQTDYDHQRELIIELLDQEFGALSTKRKVDEPVESAEGTPPRSKKRKKNRK</sequence>
<evidence type="ECO:0000313" key="14">
    <source>
        <dbReference type="EMBL" id="CAJ1966897.1"/>
    </source>
</evidence>
<reference evidence="14" key="1">
    <citation type="submission" date="2023-08" db="EMBL/GenBank/DDBJ databases">
        <authorList>
            <person name="Audoor S."/>
            <person name="Bilcke G."/>
        </authorList>
    </citation>
    <scope>NUCLEOTIDE SEQUENCE</scope>
</reference>
<name>A0AAD2JNJ4_9STRA</name>
<comment type="subcellular location">
    <subcellularLocation>
        <location evidence="1">Nucleus</location>
    </subcellularLocation>
</comment>
<dbReference type="CDD" id="cd09862">
    <property type="entry name" value="PIN_Rrp44-like"/>
    <property type="match status" value="1"/>
</dbReference>
<evidence type="ECO:0000256" key="9">
    <source>
        <dbReference type="ARBA" id="ARBA00023242"/>
    </source>
</evidence>
<dbReference type="GO" id="GO:0004519">
    <property type="term" value="F:endonuclease activity"/>
    <property type="evidence" value="ECO:0007669"/>
    <property type="project" value="TreeGrafter"/>
</dbReference>